<reference evidence="16 17" key="1">
    <citation type="submission" date="2018-09" db="EMBL/GenBank/DDBJ databases">
        <authorList>
            <person name="Wang Z."/>
        </authorList>
    </citation>
    <scope>NUCLEOTIDE SEQUENCE [LARGE SCALE GENOMIC DNA]</scope>
    <source>
        <strain evidence="16 17">ALS 81</strain>
    </source>
</reference>
<dbReference type="InterPro" id="IPR036206">
    <property type="entry name" value="ThiamineP_synth_sf"/>
</dbReference>
<feature type="domain" description="Pyridoxamine kinase/Phosphomethylpyrimidine kinase" evidence="15">
    <location>
        <begin position="20"/>
        <end position="257"/>
    </location>
</feature>
<comment type="catalytic activity">
    <reaction evidence="13">
        <text>2-[(2R,5Z)-2-carboxy-4-methylthiazol-5(2H)-ylidene]ethyl phosphate + 4-amino-2-methyl-5-(diphosphooxymethyl)pyrimidine + 2 H(+) = thiamine phosphate + CO2 + diphosphate</text>
        <dbReference type="Rhea" id="RHEA:47844"/>
        <dbReference type="ChEBI" id="CHEBI:15378"/>
        <dbReference type="ChEBI" id="CHEBI:16526"/>
        <dbReference type="ChEBI" id="CHEBI:33019"/>
        <dbReference type="ChEBI" id="CHEBI:37575"/>
        <dbReference type="ChEBI" id="CHEBI:57841"/>
        <dbReference type="ChEBI" id="CHEBI:62899"/>
        <dbReference type="EC" id="2.5.1.3"/>
    </reaction>
</comment>
<dbReference type="GO" id="GO:0008972">
    <property type="term" value="F:phosphomethylpyrimidine kinase activity"/>
    <property type="evidence" value="ECO:0007669"/>
    <property type="project" value="InterPro"/>
</dbReference>
<evidence type="ECO:0000313" key="17">
    <source>
        <dbReference type="Proteomes" id="UP000286482"/>
    </source>
</evidence>
<comment type="pathway">
    <text evidence="2">Cofactor biosynthesis; thiamine diphosphate biosynthesis; thiamine phosphate from 4-amino-2-methyl-5-diphosphomethylpyrimidine and 4-methyl-5-(2-phosphoethyl)-thiazole: step 1/1.</text>
</comment>
<accession>A0A420E827</accession>
<feature type="domain" description="Thiamine phosphate synthase/TenI" evidence="14">
    <location>
        <begin position="326"/>
        <end position="494"/>
    </location>
</feature>
<evidence type="ECO:0000313" key="16">
    <source>
        <dbReference type="EMBL" id="RKF14323.1"/>
    </source>
</evidence>
<evidence type="ECO:0000256" key="13">
    <source>
        <dbReference type="ARBA" id="ARBA00047883"/>
    </source>
</evidence>
<keyword evidence="6" id="KW-0418">Kinase</keyword>
<dbReference type="EC" id="2.5.1.3" evidence="16"/>
<dbReference type="RefSeq" id="WP_120356134.1">
    <property type="nucleotide sequence ID" value="NZ_RAQO01000009.1"/>
</dbReference>
<keyword evidence="17" id="KW-1185">Reference proteome</keyword>
<dbReference type="CDD" id="cd00564">
    <property type="entry name" value="TMP_TenI"/>
    <property type="match status" value="1"/>
</dbReference>
<evidence type="ECO:0000256" key="12">
    <source>
        <dbReference type="ARBA" id="ARBA00047851"/>
    </source>
</evidence>
<comment type="cofactor">
    <cofactor evidence="1">
        <name>Mg(2+)</name>
        <dbReference type="ChEBI" id="CHEBI:18420"/>
    </cofactor>
</comment>
<keyword evidence="10" id="KW-0511">Multifunctional enzyme</keyword>
<dbReference type="SUPFAM" id="SSF53613">
    <property type="entry name" value="Ribokinase-like"/>
    <property type="match status" value="1"/>
</dbReference>
<dbReference type="NCBIfam" id="TIGR00693">
    <property type="entry name" value="thiE"/>
    <property type="match status" value="1"/>
</dbReference>
<comment type="caution">
    <text evidence="16">The sequence shown here is derived from an EMBL/GenBank/DDBJ whole genome shotgun (WGS) entry which is preliminary data.</text>
</comment>
<dbReference type="InterPro" id="IPR022998">
    <property type="entry name" value="ThiamineP_synth_TenI"/>
</dbReference>
<evidence type="ECO:0000256" key="10">
    <source>
        <dbReference type="ARBA" id="ARBA00023268"/>
    </source>
</evidence>
<dbReference type="InterPro" id="IPR013785">
    <property type="entry name" value="Aldolase_TIM"/>
</dbReference>
<dbReference type="AlphaFoldDB" id="A0A420E827"/>
<evidence type="ECO:0000259" key="15">
    <source>
        <dbReference type="Pfam" id="PF08543"/>
    </source>
</evidence>
<evidence type="ECO:0000256" key="8">
    <source>
        <dbReference type="ARBA" id="ARBA00022842"/>
    </source>
</evidence>
<proteinExistence type="predicted"/>
<dbReference type="Pfam" id="PF02581">
    <property type="entry name" value="TMP-TENI"/>
    <property type="match status" value="1"/>
</dbReference>
<keyword evidence="3 16" id="KW-0808">Transferase</keyword>
<evidence type="ECO:0000256" key="5">
    <source>
        <dbReference type="ARBA" id="ARBA00022741"/>
    </source>
</evidence>
<dbReference type="OrthoDB" id="9810880at2"/>
<organism evidence="16 17">
    <name type="scientific">Alginatibacterium sediminis</name>
    <dbReference type="NCBI Taxonomy" id="2164068"/>
    <lineage>
        <taxon>Bacteria</taxon>
        <taxon>Pseudomonadati</taxon>
        <taxon>Pseudomonadota</taxon>
        <taxon>Gammaproteobacteria</taxon>
        <taxon>Alteromonadales</taxon>
        <taxon>Alteromonadaceae</taxon>
        <taxon>Alginatibacterium</taxon>
    </lineage>
</organism>
<keyword evidence="8" id="KW-0460">Magnesium</keyword>
<dbReference type="GO" id="GO:0004789">
    <property type="term" value="F:thiamine-phosphate diphosphorylase activity"/>
    <property type="evidence" value="ECO:0007669"/>
    <property type="project" value="UniProtKB-EC"/>
</dbReference>
<dbReference type="Gene3D" id="3.40.1190.20">
    <property type="match status" value="1"/>
</dbReference>
<dbReference type="InterPro" id="IPR004399">
    <property type="entry name" value="HMP/HMP-P_kinase_dom"/>
</dbReference>
<evidence type="ECO:0000256" key="2">
    <source>
        <dbReference type="ARBA" id="ARBA00005165"/>
    </source>
</evidence>
<evidence type="ECO:0000256" key="3">
    <source>
        <dbReference type="ARBA" id="ARBA00022679"/>
    </source>
</evidence>
<dbReference type="GO" id="GO:0009229">
    <property type="term" value="P:thiamine diphosphate biosynthetic process"/>
    <property type="evidence" value="ECO:0007669"/>
    <property type="project" value="UniProtKB-UniPathway"/>
</dbReference>
<evidence type="ECO:0000256" key="9">
    <source>
        <dbReference type="ARBA" id="ARBA00022977"/>
    </source>
</evidence>
<keyword evidence="4" id="KW-0479">Metal-binding</keyword>
<protein>
    <submittedName>
        <fullName evidence="16">Thiamine phosphate synthase</fullName>
        <ecNumber evidence="16">2.5.1.3</ecNumber>
    </submittedName>
</protein>
<comment type="catalytic activity">
    <reaction evidence="11">
        <text>4-methyl-5-(2-phosphooxyethyl)-thiazole + 4-amino-2-methyl-5-(diphosphooxymethyl)pyrimidine + H(+) = thiamine phosphate + diphosphate</text>
        <dbReference type="Rhea" id="RHEA:22328"/>
        <dbReference type="ChEBI" id="CHEBI:15378"/>
        <dbReference type="ChEBI" id="CHEBI:33019"/>
        <dbReference type="ChEBI" id="CHEBI:37575"/>
        <dbReference type="ChEBI" id="CHEBI:57841"/>
        <dbReference type="ChEBI" id="CHEBI:58296"/>
        <dbReference type="EC" id="2.5.1.3"/>
    </reaction>
</comment>
<sequence>MDSETANNQSPLVWFIGGSDTCCGAGIQADLLSGHDFSVQIATVVSAVTAQTASSFEAIEAVGDDIFRSQIEALSINMVPAVVKIGLLANSAQFTIVANMLLALKAQLPGMLVVFDPVVKSSTSGHMQSGVTRTDYGVLLPVVDVITPNAHELEFLSDIACDSPTAVLKACAALRHQGVKTVIAKGGHYNFNDAALDLLVGEQHILLSSPRIQTEHQHGTGCSFASALASMLALGYPLEDAFVVAKAYINQGLSAATGSVSSTGQLSTGSIAHLGWPKSRAFFPQVIETGELAKAYAIPQPAWPLPKAAFKDCGVQALGLYPVVDDVLWIEKLLNLGIKTMQLRIKDPKRSDLEAQIKKAIILGSQFDARVFINDYWQLAIKHNAYGVHLGQEDIQAADLAEIQLAGVRLGLSTHGYYELLRAHQLRPSYLALGHIFPTTTKDMPSKPQGLKRLKDYAELINDYPLVAIGGIDASKMSAVARCGVGSIAVVRAVTQATDLQQAVTRLQGLMYDEDIQQSLSSIGS</sequence>
<evidence type="ECO:0000256" key="4">
    <source>
        <dbReference type="ARBA" id="ARBA00022723"/>
    </source>
</evidence>
<dbReference type="Proteomes" id="UP000286482">
    <property type="component" value="Unassembled WGS sequence"/>
</dbReference>
<dbReference type="GO" id="GO:0008902">
    <property type="term" value="F:hydroxymethylpyrimidine kinase activity"/>
    <property type="evidence" value="ECO:0007669"/>
    <property type="project" value="TreeGrafter"/>
</dbReference>
<dbReference type="SUPFAM" id="SSF51391">
    <property type="entry name" value="Thiamin phosphate synthase"/>
    <property type="match status" value="1"/>
</dbReference>
<evidence type="ECO:0000256" key="6">
    <source>
        <dbReference type="ARBA" id="ARBA00022777"/>
    </source>
</evidence>
<keyword evidence="9" id="KW-0784">Thiamine biosynthesis</keyword>
<dbReference type="CDD" id="cd01169">
    <property type="entry name" value="HMPP_kinase"/>
    <property type="match status" value="1"/>
</dbReference>
<dbReference type="Pfam" id="PF08543">
    <property type="entry name" value="Phos_pyr_kin"/>
    <property type="match status" value="1"/>
</dbReference>
<evidence type="ECO:0000256" key="7">
    <source>
        <dbReference type="ARBA" id="ARBA00022840"/>
    </source>
</evidence>
<comment type="catalytic activity">
    <reaction evidence="12">
        <text>2-(2-carboxy-4-methylthiazol-5-yl)ethyl phosphate + 4-amino-2-methyl-5-(diphosphooxymethyl)pyrimidine + 2 H(+) = thiamine phosphate + CO2 + diphosphate</text>
        <dbReference type="Rhea" id="RHEA:47848"/>
        <dbReference type="ChEBI" id="CHEBI:15378"/>
        <dbReference type="ChEBI" id="CHEBI:16526"/>
        <dbReference type="ChEBI" id="CHEBI:33019"/>
        <dbReference type="ChEBI" id="CHEBI:37575"/>
        <dbReference type="ChEBI" id="CHEBI:57841"/>
        <dbReference type="ChEBI" id="CHEBI:62890"/>
        <dbReference type="EC" id="2.5.1.3"/>
    </reaction>
</comment>
<keyword evidence="5" id="KW-0547">Nucleotide-binding</keyword>
<dbReference type="EMBL" id="RAQO01000009">
    <property type="protein sequence ID" value="RKF14323.1"/>
    <property type="molecule type" value="Genomic_DNA"/>
</dbReference>
<dbReference type="InterPro" id="IPR013749">
    <property type="entry name" value="PM/HMP-P_kinase-1"/>
</dbReference>
<dbReference type="InterPro" id="IPR029056">
    <property type="entry name" value="Ribokinase-like"/>
</dbReference>
<dbReference type="GO" id="GO:0005524">
    <property type="term" value="F:ATP binding"/>
    <property type="evidence" value="ECO:0007669"/>
    <property type="project" value="UniProtKB-KW"/>
</dbReference>
<gene>
    <name evidence="16" type="ORF">DBZ36_16825</name>
</gene>
<evidence type="ECO:0000259" key="14">
    <source>
        <dbReference type="Pfam" id="PF02581"/>
    </source>
</evidence>
<dbReference type="PANTHER" id="PTHR20858">
    <property type="entry name" value="PHOSPHOMETHYLPYRIMIDINE KINASE"/>
    <property type="match status" value="1"/>
</dbReference>
<dbReference type="GO" id="GO:0005829">
    <property type="term" value="C:cytosol"/>
    <property type="evidence" value="ECO:0007669"/>
    <property type="project" value="TreeGrafter"/>
</dbReference>
<dbReference type="NCBIfam" id="NF002904">
    <property type="entry name" value="PRK03512.1"/>
    <property type="match status" value="1"/>
</dbReference>
<dbReference type="FunFam" id="3.20.20.70:FF:000064">
    <property type="entry name" value="Thiamine-phosphate synthase"/>
    <property type="match status" value="1"/>
</dbReference>
<dbReference type="InterPro" id="IPR034291">
    <property type="entry name" value="TMP_synthase"/>
</dbReference>
<dbReference type="GO" id="GO:0046872">
    <property type="term" value="F:metal ion binding"/>
    <property type="evidence" value="ECO:0007669"/>
    <property type="project" value="UniProtKB-KW"/>
</dbReference>
<dbReference type="UniPathway" id="UPA00060">
    <property type="reaction ID" value="UER00138"/>
</dbReference>
<dbReference type="Gene3D" id="3.20.20.70">
    <property type="entry name" value="Aldolase class I"/>
    <property type="match status" value="1"/>
</dbReference>
<evidence type="ECO:0000256" key="1">
    <source>
        <dbReference type="ARBA" id="ARBA00001946"/>
    </source>
</evidence>
<dbReference type="PANTHER" id="PTHR20858:SF17">
    <property type="entry name" value="HYDROXYMETHYLPYRIMIDINE_PHOSPHOMETHYLPYRIMIDINE KINASE THI20-RELATED"/>
    <property type="match status" value="1"/>
</dbReference>
<dbReference type="GO" id="GO:0009228">
    <property type="term" value="P:thiamine biosynthetic process"/>
    <property type="evidence" value="ECO:0007669"/>
    <property type="project" value="UniProtKB-KW"/>
</dbReference>
<name>A0A420E827_9ALTE</name>
<keyword evidence="7" id="KW-0067">ATP-binding</keyword>
<evidence type="ECO:0000256" key="11">
    <source>
        <dbReference type="ARBA" id="ARBA00047334"/>
    </source>
</evidence>